<reference evidence="2 3" key="1">
    <citation type="journal article" date="2018" name="Sci. Rep.">
        <title>Comparative analysis of the Pocillopora damicornis genome highlights role of immune system in coral evolution.</title>
        <authorList>
            <person name="Cunning R."/>
            <person name="Bay R.A."/>
            <person name="Gillette P."/>
            <person name="Baker A.C."/>
            <person name="Traylor-Knowles N."/>
        </authorList>
    </citation>
    <scope>NUCLEOTIDE SEQUENCE [LARGE SCALE GENOMIC DNA]</scope>
    <source>
        <strain evidence="2">RSMAS</strain>
        <tissue evidence="2">Whole animal</tissue>
    </source>
</reference>
<protein>
    <submittedName>
        <fullName evidence="2">Uncharacterized protein</fullName>
    </submittedName>
</protein>
<dbReference type="AlphaFoldDB" id="A0A3M6V0H5"/>
<organism evidence="2 3">
    <name type="scientific">Pocillopora damicornis</name>
    <name type="common">Cauliflower coral</name>
    <name type="synonym">Millepora damicornis</name>
    <dbReference type="NCBI Taxonomy" id="46731"/>
    <lineage>
        <taxon>Eukaryota</taxon>
        <taxon>Metazoa</taxon>
        <taxon>Cnidaria</taxon>
        <taxon>Anthozoa</taxon>
        <taxon>Hexacorallia</taxon>
        <taxon>Scleractinia</taxon>
        <taxon>Astrocoeniina</taxon>
        <taxon>Pocilloporidae</taxon>
        <taxon>Pocillopora</taxon>
    </lineage>
</organism>
<dbReference type="EMBL" id="RCHS01000400">
    <property type="protein sequence ID" value="RMX59048.1"/>
    <property type="molecule type" value="Genomic_DNA"/>
</dbReference>
<gene>
    <name evidence="2" type="ORF">pdam_00010003</name>
</gene>
<evidence type="ECO:0000313" key="2">
    <source>
        <dbReference type="EMBL" id="RMX59048.1"/>
    </source>
</evidence>
<sequence length="198" mass="22306">MWRQEDTEEGNHQLLTLVHGVDRKRRPVIKAYIGNSKHPVYQEYQHAIDKHCQKAARLAASSRATFSPHGANNSRFYYYSESCSESSPCARVLTRNTLNVTGARSRPMIPDLRDMRFMSSRLRCSLMLHSCLGETGKERDFPPRIPIRVKKQPPSDCPKKGTPPSKQNSAGETIKDKNVTQPASSEAKKKGYCKGCKA</sequence>
<accession>A0A3M6V0H5</accession>
<name>A0A3M6V0H5_POCDA</name>
<comment type="caution">
    <text evidence="2">The sequence shown here is derived from an EMBL/GenBank/DDBJ whole genome shotgun (WGS) entry which is preliminary data.</text>
</comment>
<dbReference type="Proteomes" id="UP000275408">
    <property type="component" value="Unassembled WGS sequence"/>
</dbReference>
<proteinExistence type="predicted"/>
<evidence type="ECO:0000256" key="1">
    <source>
        <dbReference type="SAM" id="MobiDB-lite"/>
    </source>
</evidence>
<feature type="region of interest" description="Disordered" evidence="1">
    <location>
        <begin position="137"/>
        <end position="198"/>
    </location>
</feature>
<evidence type="ECO:0000313" key="3">
    <source>
        <dbReference type="Proteomes" id="UP000275408"/>
    </source>
</evidence>
<keyword evidence="3" id="KW-1185">Reference proteome</keyword>